<feature type="coiled-coil region" evidence="1">
    <location>
        <begin position="856"/>
        <end position="900"/>
    </location>
</feature>
<dbReference type="OrthoDB" id="2505409at2759"/>
<keyword evidence="5" id="KW-1185">Reference proteome</keyword>
<feature type="compositionally biased region" description="Basic and acidic residues" evidence="2">
    <location>
        <begin position="81"/>
        <end position="94"/>
    </location>
</feature>
<dbReference type="VEuPathDB" id="FungiDB:MELLADRAFT_62059"/>
<feature type="region of interest" description="Disordered" evidence="2">
    <location>
        <begin position="76"/>
        <end position="129"/>
    </location>
</feature>
<evidence type="ECO:0000313" key="5">
    <source>
        <dbReference type="Proteomes" id="UP000001072"/>
    </source>
</evidence>
<evidence type="ECO:0000313" key="4">
    <source>
        <dbReference type="EMBL" id="EGG08233.1"/>
    </source>
</evidence>
<dbReference type="Proteomes" id="UP000001072">
    <property type="component" value="Unassembled WGS sequence"/>
</dbReference>
<dbReference type="InParanoid" id="F4RH39"/>
<evidence type="ECO:0000256" key="3">
    <source>
        <dbReference type="SAM" id="SignalP"/>
    </source>
</evidence>
<feature type="signal peptide" evidence="3">
    <location>
        <begin position="1"/>
        <end position="31"/>
    </location>
</feature>
<accession>F4RH39</accession>
<feature type="chain" id="PRO_5003321597" description="Secreted protein" evidence="3">
    <location>
        <begin position="32"/>
        <end position="935"/>
    </location>
</feature>
<reference evidence="5" key="1">
    <citation type="journal article" date="2011" name="Proc. Natl. Acad. Sci. U.S.A.">
        <title>Obligate biotrophy features unraveled by the genomic analysis of rust fungi.</title>
        <authorList>
            <person name="Duplessis S."/>
            <person name="Cuomo C.A."/>
            <person name="Lin Y.-C."/>
            <person name="Aerts A."/>
            <person name="Tisserant E."/>
            <person name="Veneault-Fourrey C."/>
            <person name="Joly D.L."/>
            <person name="Hacquard S."/>
            <person name="Amselem J."/>
            <person name="Cantarel B.L."/>
            <person name="Chiu R."/>
            <person name="Coutinho P.M."/>
            <person name="Feau N."/>
            <person name="Field M."/>
            <person name="Frey P."/>
            <person name="Gelhaye E."/>
            <person name="Goldberg J."/>
            <person name="Grabherr M.G."/>
            <person name="Kodira C.D."/>
            <person name="Kohler A."/>
            <person name="Kuees U."/>
            <person name="Lindquist E.A."/>
            <person name="Lucas S.M."/>
            <person name="Mago R."/>
            <person name="Mauceli E."/>
            <person name="Morin E."/>
            <person name="Murat C."/>
            <person name="Pangilinan J.L."/>
            <person name="Park R."/>
            <person name="Pearson M."/>
            <person name="Quesneville H."/>
            <person name="Rouhier N."/>
            <person name="Sakthikumar S."/>
            <person name="Salamov A.A."/>
            <person name="Schmutz J."/>
            <person name="Selles B."/>
            <person name="Shapiro H."/>
            <person name="Tanguay P."/>
            <person name="Tuskan G.A."/>
            <person name="Henrissat B."/>
            <person name="Van de Peer Y."/>
            <person name="Rouze P."/>
            <person name="Ellis J.G."/>
            <person name="Dodds P.N."/>
            <person name="Schein J.E."/>
            <person name="Zhong S."/>
            <person name="Hamelin R.C."/>
            <person name="Grigoriev I.V."/>
            <person name="Szabo L.J."/>
            <person name="Martin F."/>
        </authorList>
    </citation>
    <scope>NUCLEOTIDE SEQUENCE [LARGE SCALE GENOMIC DNA]</scope>
    <source>
        <strain evidence="5">98AG31 / pathotype 3-4-7</strain>
    </source>
</reference>
<evidence type="ECO:0000256" key="1">
    <source>
        <dbReference type="SAM" id="Coils"/>
    </source>
</evidence>
<evidence type="ECO:0008006" key="6">
    <source>
        <dbReference type="Google" id="ProtNLM"/>
    </source>
</evidence>
<dbReference type="RefSeq" id="XP_007408431.1">
    <property type="nucleotide sequence ID" value="XM_007408369.1"/>
</dbReference>
<feature type="coiled-coil region" evidence="1">
    <location>
        <begin position="143"/>
        <end position="170"/>
    </location>
</feature>
<dbReference type="GeneID" id="18929834"/>
<gene>
    <name evidence="4" type="ORF">MELLADRAFT_62059</name>
</gene>
<evidence type="ECO:0000256" key="2">
    <source>
        <dbReference type="SAM" id="MobiDB-lite"/>
    </source>
</evidence>
<protein>
    <recommendedName>
        <fullName evidence="6">Secreted protein</fullName>
    </recommendedName>
</protein>
<name>F4RH39_MELLP</name>
<dbReference type="HOGENOM" id="CLU_313313_0_0_1"/>
<dbReference type="KEGG" id="mlr:MELLADRAFT_62059"/>
<dbReference type="EMBL" id="GL883101">
    <property type="protein sequence ID" value="EGG08233.1"/>
    <property type="molecule type" value="Genomic_DNA"/>
</dbReference>
<proteinExistence type="predicted"/>
<dbReference type="AlphaFoldDB" id="F4RH39"/>
<keyword evidence="1" id="KW-0175">Coiled coil</keyword>
<sequence>MMFPILRQWQHQGVLMTFLLLMIIKRRCVMGLPADIGEIAAGEEMAKNLGEITGAHEGTHSDVLHHLQNSDHQQDLNFDSQTRDHGKASNHEDDSSSSSHEDDDTSSLGADTAWFDGDLPSVSAGEHDQHMEEAIKNWRSVDHQQADQEINDKTNELIKLRNKLQHFQTEEKANLVRVDDIHRKASEKLIEELKRDPSLKKKLSTQEGNLKDSEDPSVQSWLDIVARVKLFKKPSEKPAFVKWLIRSFWENPRDLVMKVFGGKYYRSWAAWRYLNSMVSDKTFRSREDIQEALEIFQKLGKSRLTDNQNKLIILLKEEGIQAVEEKHKTLIAEASRLGFEENMIIPKDAREIVQRHMKYLINMVHSAHFSDDDKLELARLTIEPSPTKNIEKLEILQAKEGVSKMIYDELEKAAYIQEKLVGHHELTPDQKILLKHIYNHPESFHIVPEELSEAESNLLSEISHLYETRRRCINEQKAEVQLLKERMKNQDHFASRKAGRLAQIKTNHGDRNGPVLMDDSDIEVMEGLAQQADEESRKIKIPSTEITKSGEILVDRSKENIVVLEPKVTSQNQDVKAIEILEGLGAEGALKTEVDLIVRKLENRPFVLTKGEQDRVLYAAEEAKKNVGKEPDVELARDMLELSSKNHFFPDAFNTPGLNQKGTLQKILRGEPLSLRESVMANSLAAAYRQHIVDRMTEPELALLSVRKFKHTMQHLSEGETNALLERIERYSLGPDEYFTILMALEKKKYFTSDQWFLSFVSHAESSGTEISPELAEVKSGLENSIHLSPHLQEVLDHFNVNVKLAIVKQLEEEGSEEGRFLDEAMGIIGSAAIGTTDLERLQLISQMNAQEIRALFEHQDKYEDLDKLVKEAQRKLSLVKEYDQRMHIFSKEQQSLEEKVDAQRSLSELSFQNLEQTKHIFNEKLKSLGIDHHF</sequence>
<organism evidence="5">
    <name type="scientific">Melampsora larici-populina (strain 98AG31 / pathotype 3-4-7)</name>
    <name type="common">Poplar leaf rust fungus</name>
    <dbReference type="NCBI Taxonomy" id="747676"/>
    <lineage>
        <taxon>Eukaryota</taxon>
        <taxon>Fungi</taxon>
        <taxon>Dikarya</taxon>
        <taxon>Basidiomycota</taxon>
        <taxon>Pucciniomycotina</taxon>
        <taxon>Pucciniomycetes</taxon>
        <taxon>Pucciniales</taxon>
        <taxon>Melampsoraceae</taxon>
        <taxon>Melampsora</taxon>
    </lineage>
</organism>
<keyword evidence="3" id="KW-0732">Signal</keyword>